<accession>A0A8C7AK57</accession>
<dbReference type="GeneTree" id="ENSGT01150000289937"/>
<evidence type="ECO:0000313" key="1">
    <source>
        <dbReference type="Ensembl" id="ENSNVIP00000006792.1"/>
    </source>
</evidence>
<reference evidence="1" key="2">
    <citation type="submission" date="2025-09" db="UniProtKB">
        <authorList>
            <consortium name="Ensembl"/>
        </authorList>
    </citation>
    <scope>IDENTIFICATION</scope>
</reference>
<proteinExistence type="predicted"/>
<dbReference type="Proteomes" id="UP000694425">
    <property type="component" value="Unplaced"/>
</dbReference>
<name>A0A8C7AK57_NEOVI</name>
<keyword evidence="2" id="KW-1185">Reference proteome</keyword>
<dbReference type="Ensembl" id="ENSNVIT00000007953.1">
    <property type="protein sequence ID" value="ENSNVIP00000006792.1"/>
    <property type="gene ID" value="ENSNVIG00000005388.1"/>
</dbReference>
<reference evidence="1" key="1">
    <citation type="submission" date="2025-08" db="UniProtKB">
        <authorList>
            <consortium name="Ensembl"/>
        </authorList>
    </citation>
    <scope>IDENTIFICATION</scope>
</reference>
<protein>
    <submittedName>
        <fullName evidence="1">Uncharacterized protein</fullName>
    </submittedName>
</protein>
<evidence type="ECO:0000313" key="2">
    <source>
        <dbReference type="Proteomes" id="UP000694425"/>
    </source>
</evidence>
<sequence>MKLGNVPNNLQNFNRNVKETVDSETILEKSIIFQKKRVQESYEESNSLRIYGGRQHGTLHGVKTGSEIEGYHNFAFAWRGFLDWNDSQIPL</sequence>
<dbReference type="AlphaFoldDB" id="A0A8C7AK57"/>
<organism evidence="1 2">
    <name type="scientific">Neovison vison</name>
    <name type="common">American mink</name>
    <name type="synonym">Mustela vison</name>
    <dbReference type="NCBI Taxonomy" id="452646"/>
    <lineage>
        <taxon>Eukaryota</taxon>
        <taxon>Metazoa</taxon>
        <taxon>Chordata</taxon>
        <taxon>Craniata</taxon>
        <taxon>Vertebrata</taxon>
        <taxon>Euteleostomi</taxon>
        <taxon>Mammalia</taxon>
        <taxon>Eutheria</taxon>
        <taxon>Laurasiatheria</taxon>
        <taxon>Carnivora</taxon>
        <taxon>Caniformia</taxon>
        <taxon>Musteloidea</taxon>
        <taxon>Mustelidae</taxon>
        <taxon>Mustelinae</taxon>
        <taxon>Neogale</taxon>
    </lineage>
</organism>